<feature type="transmembrane region" description="Helical" evidence="1">
    <location>
        <begin position="140"/>
        <end position="158"/>
    </location>
</feature>
<keyword evidence="1" id="KW-0472">Membrane</keyword>
<feature type="transmembrane region" description="Helical" evidence="1">
    <location>
        <begin position="164"/>
        <end position="185"/>
    </location>
</feature>
<reference evidence="2" key="2">
    <citation type="submission" date="2020-09" db="EMBL/GenBank/DDBJ databases">
        <authorList>
            <person name="Sun Q."/>
            <person name="Ohkuma M."/>
        </authorList>
    </citation>
    <scope>NUCLEOTIDE SEQUENCE</scope>
    <source>
        <strain evidence="2">JCM 4122</strain>
    </source>
</reference>
<evidence type="ECO:0000313" key="3">
    <source>
        <dbReference type="Proteomes" id="UP000632849"/>
    </source>
</evidence>
<gene>
    <name evidence="2" type="ORF">GCM10017667_10620</name>
</gene>
<dbReference type="RefSeq" id="WP_229915206.1">
    <property type="nucleotide sequence ID" value="NZ_BNBE01000001.1"/>
</dbReference>
<evidence type="ECO:0000313" key="2">
    <source>
        <dbReference type="EMBL" id="GHF84371.1"/>
    </source>
</evidence>
<feature type="transmembrane region" description="Helical" evidence="1">
    <location>
        <begin position="86"/>
        <end position="107"/>
    </location>
</feature>
<proteinExistence type="predicted"/>
<organism evidence="2 3">
    <name type="scientific">Streptomyces filamentosus</name>
    <name type="common">Streptomyces roseosporus</name>
    <dbReference type="NCBI Taxonomy" id="67294"/>
    <lineage>
        <taxon>Bacteria</taxon>
        <taxon>Bacillati</taxon>
        <taxon>Actinomycetota</taxon>
        <taxon>Actinomycetes</taxon>
        <taxon>Kitasatosporales</taxon>
        <taxon>Streptomycetaceae</taxon>
        <taxon>Streptomyces</taxon>
    </lineage>
</organism>
<evidence type="ECO:0000256" key="1">
    <source>
        <dbReference type="SAM" id="Phobius"/>
    </source>
</evidence>
<feature type="transmembrane region" description="Helical" evidence="1">
    <location>
        <begin position="23"/>
        <end position="41"/>
    </location>
</feature>
<keyword evidence="3" id="KW-1185">Reference proteome</keyword>
<dbReference type="InterPro" id="IPR053824">
    <property type="entry name" value="DUF7010"/>
</dbReference>
<dbReference type="EMBL" id="BNBE01000001">
    <property type="protein sequence ID" value="GHF84371.1"/>
    <property type="molecule type" value="Genomic_DNA"/>
</dbReference>
<name>A0A919EIG2_STRFL</name>
<dbReference type="Pfam" id="PF22765">
    <property type="entry name" value="DUF7010"/>
    <property type="match status" value="1"/>
</dbReference>
<keyword evidence="1" id="KW-0812">Transmembrane</keyword>
<reference evidence="2" key="1">
    <citation type="journal article" date="2014" name="Int. J. Syst. Evol. Microbiol.">
        <title>Complete genome sequence of Corynebacterium casei LMG S-19264T (=DSM 44701T), isolated from a smear-ripened cheese.</title>
        <authorList>
            <consortium name="US DOE Joint Genome Institute (JGI-PGF)"/>
            <person name="Walter F."/>
            <person name="Albersmeier A."/>
            <person name="Kalinowski J."/>
            <person name="Ruckert C."/>
        </authorList>
    </citation>
    <scope>NUCLEOTIDE SEQUENCE</scope>
    <source>
        <strain evidence="2">JCM 4122</strain>
    </source>
</reference>
<dbReference type="AlphaFoldDB" id="A0A919EIG2"/>
<sequence>MTMTTDAGDAACLDLTRTLRRRGVVVLSVFGMVWALAGGSGLPSPGLAVAGVLGALLAAGTLVAGRRRTAGEVTRPVRLPERWNRGVGVVNAAEAAAIVGVVAGANASGHPEWIPVGVCLAVGLHFFPLARLYDQRQYGWVAAALTALAAIGGGLLAGGLSAEAVRVVVGLPAALALWGTALLVARD</sequence>
<protein>
    <submittedName>
        <fullName evidence="2">Uncharacterized protein</fullName>
    </submittedName>
</protein>
<dbReference type="Proteomes" id="UP000632849">
    <property type="component" value="Unassembled WGS sequence"/>
</dbReference>
<feature type="transmembrane region" description="Helical" evidence="1">
    <location>
        <begin position="113"/>
        <end position="133"/>
    </location>
</feature>
<feature type="transmembrane region" description="Helical" evidence="1">
    <location>
        <begin position="47"/>
        <end position="65"/>
    </location>
</feature>
<keyword evidence="1" id="KW-1133">Transmembrane helix</keyword>
<comment type="caution">
    <text evidence="2">The sequence shown here is derived from an EMBL/GenBank/DDBJ whole genome shotgun (WGS) entry which is preliminary data.</text>
</comment>
<accession>A0A919EIG2</accession>